<dbReference type="Pfam" id="PF08379">
    <property type="entry name" value="Bact_transglu_N"/>
    <property type="match status" value="1"/>
</dbReference>
<protein>
    <submittedName>
        <fullName evidence="2">Transglutaminase family protein</fullName>
    </submittedName>
</protein>
<evidence type="ECO:0000313" key="3">
    <source>
        <dbReference type="Proteomes" id="UP000279673"/>
    </source>
</evidence>
<comment type="caution">
    <text evidence="2">The sequence shown here is derived from an EMBL/GenBank/DDBJ whole genome shotgun (WGS) entry which is preliminary data.</text>
</comment>
<dbReference type="SUPFAM" id="SSF54001">
    <property type="entry name" value="Cysteine proteinases"/>
    <property type="match status" value="1"/>
</dbReference>
<dbReference type="EMBL" id="RCHI01000011">
    <property type="protein sequence ID" value="RLL64263.1"/>
    <property type="molecule type" value="Genomic_DNA"/>
</dbReference>
<keyword evidence="3" id="KW-1185">Reference proteome</keyword>
<evidence type="ECO:0000259" key="1">
    <source>
        <dbReference type="SMART" id="SM00460"/>
    </source>
</evidence>
<name>A0A421BMG1_9RHOB</name>
<gene>
    <name evidence="2" type="ORF">DYS74_12020</name>
</gene>
<proteinExistence type="predicted"/>
<dbReference type="AlphaFoldDB" id="A0A421BMG1"/>
<dbReference type="Proteomes" id="UP000279673">
    <property type="component" value="Unassembled WGS sequence"/>
</dbReference>
<evidence type="ECO:0000313" key="2">
    <source>
        <dbReference type="EMBL" id="RLL64263.1"/>
    </source>
</evidence>
<dbReference type="PANTHER" id="PTHR33490">
    <property type="entry name" value="BLR5614 PROTEIN-RELATED"/>
    <property type="match status" value="1"/>
</dbReference>
<feature type="domain" description="Transglutaminase-like" evidence="1">
    <location>
        <begin position="161"/>
        <end position="226"/>
    </location>
</feature>
<organism evidence="2 3">
    <name type="scientific">Paenirhodobacter hankyongi</name>
    <dbReference type="NCBI Taxonomy" id="2294033"/>
    <lineage>
        <taxon>Bacteria</taxon>
        <taxon>Pseudomonadati</taxon>
        <taxon>Pseudomonadota</taxon>
        <taxon>Alphaproteobacteria</taxon>
        <taxon>Rhodobacterales</taxon>
        <taxon>Rhodobacter group</taxon>
        <taxon>Paenirhodobacter</taxon>
    </lineage>
</organism>
<dbReference type="InterPro" id="IPR013589">
    <property type="entry name" value="Bac_transglu_N"/>
</dbReference>
<dbReference type="Pfam" id="PF01841">
    <property type="entry name" value="Transglut_core"/>
    <property type="match status" value="1"/>
</dbReference>
<dbReference type="InterPro" id="IPR038765">
    <property type="entry name" value="Papain-like_cys_pep_sf"/>
</dbReference>
<dbReference type="RefSeq" id="WP_121533939.1">
    <property type="nucleotide sequence ID" value="NZ_RCHI01000011.1"/>
</dbReference>
<dbReference type="Gene3D" id="3.10.620.30">
    <property type="match status" value="1"/>
</dbReference>
<sequence length="276" mass="29689">MRFTIRHLTRYGYSAPVRLGPQRLRLSPRTEGVTLHSAEIAVTPAPVTRVDRTDAWGNGVTRLTFGRKTRELVIESRFTLDTHAPAPLAVALPGLPWSAPAPSAFLPSEAIDPEVAAFAASLAAATRGRAEDFLAALNETLFTRTDRHIRLTGNAQSPAETLATAKGACRDLTMLFIAAARTQGIPARFVSGYQAQAESVDGRRHLHAWPEVWLPGQGWRGYDPTHGLPVTDGHVALCVAPGQAGTLPLEGGFRGPEVTTTLDYEVVIDATERAAD</sequence>
<dbReference type="InterPro" id="IPR002931">
    <property type="entry name" value="Transglutaminase-like"/>
</dbReference>
<accession>A0A421BMG1</accession>
<reference evidence="2 3" key="1">
    <citation type="submission" date="2018-10" db="EMBL/GenBank/DDBJ databases">
        <title>Rhodobacter sp . BO-81.</title>
        <authorList>
            <person name="Im W.T."/>
        </authorList>
    </citation>
    <scope>NUCLEOTIDE SEQUENCE [LARGE SCALE GENOMIC DNA]</scope>
    <source>
        <strain evidence="2 3">BO-81</strain>
    </source>
</reference>
<dbReference type="PANTHER" id="PTHR33490:SF1">
    <property type="entry name" value="SLL1233 PROTEIN"/>
    <property type="match status" value="1"/>
</dbReference>
<dbReference type="SMART" id="SM00460">
    <property type="entry name" value="TGc"/>
    <property type="match status" value="1"/>
</dbReference>